<accession>A0ACB9API8</accession>
<reference evidence="1 2" key="2">
    <citation type="journal article" date="2022" name="Mol. Ecol. Resour.">
        <title>The genomes of chicory, endive, great burdock and yacon provide insights into Asteraceae paleo-polyploidization history and plant inulin production.</title>
        <authorList>
            <person name="Fan W."/>
            <person name="Wang S."/>
            <person name="Wang H."/>
            <person name="Wang A."/>
            <person name="Jiang F."/>
            <person name="Liu H."/>
            <person name="Zhao H."/>
            <person name="Xu D."/>
            <person name="Zhang Y."/>
        </authorList>
    </citation>
    <scope>NUCLEOTIDE SEQUENCE [LARGE SCALE GENOMIC DNA]</scope>
    <source>
        <strain evidence="2">cv. Yunnan</strain>
        <tissue evidence="1">Leaves</tissue>
    </source>
</reference>
<proteinExistence type="predicted"/>
<dbReference type="Proteomes" id="UP001056120">
    <property type="component" value="Linkage Group LG24"/>
</dbReference>
<organism evidence="1 2">
    <name type="scientific">Smallanthus sonchifolius</name>
    <dbReference type="NCBI Taxonomy" id="185202"/>
    <lineage>
        <taxon>Eukaryota</taxon>
        <taxon>Viridiplantae</taxon>
        <taxon>Streptophyta</taxon>
        <taxon>Embryophyta</taxon>
        <taxon>Tracheophyta</taxon>
        <taxon>Spermatophyta</taxon>
        <taxon>Magnoliopsida</taxon>
        <taxon>eudicotyledons</taxon>
        <taxon>Gunneridae</taxon>
        <taxon>Pentapetalae</taxon>
        <taxon>asterids</taxon>
        <taxon>campanulids</taxon>
        <taxon>Asterales</taxon>
        <taxon>Asteraceae</taxon>
        <taxon>Asteroideae</taxon>
        <taxon>Heliantheae alliance</taxon>
        <taxon>Millerieae</taxon>
        <taxon>Smallanthus</taxon>
    </lineage>
</organism>
<name>A0ACB9API8_9ASTR</name>
<sequence>MESSAIERYIPQKSKKRVFSGSSSEPEVIEIAPPVVDRTFERKEKGIKKEVGSHEIIDVDTMKTART</sequence>
<comment type="caution">
    <text evidence="1">The sequence shown here is derived from an EMBL/GenBank/DDBJ whole genome shotgun (WGS) entry which is preliminary data.</text>
</comment>
<dbReference type="EMBL" id="CM042041">
    <property type="protein sequence ID" value="KAI3712067.1"/>
    <property type="molecule type" value="Genomic_DNA"/>
</dbReference>
<keyword evidence="2" id="KW-1185">Reference proteome</keyword>
<evidence type="ECO:0000313" key="2">
    <source>
        <dbReference type="Proteomes" id="UP001056120"/>
    </source>
</evidence>
<gene>
    <name evidence="1" type="ORF">L1987_70616</name>
</gene>
<evidence type="ECO:0000313" key="1">
    <source>
        <dbReference type="EMBL" id="KAI3712067.1"/>
    </source>
</evidence>
<protein>
    <submittedName>
        <fullName evidence="1">Uncharacterized protein</fullName>
    </submittedName>
</protein>
<reference evidence="2" key="1">
    <citation type="journal article" date="2022" name="Mol. Ecol. Resour.">
        <title>The genomes of chicory, endive, great burdock and yacon provide insights into Asteraceae palaeo-polyploidization history and plant inulin production.</title>
        <authorList>
            <person name="Fan W."/>
            <person name="Wang S."/>
            <person name="Wang H."/>
            <person name="Wang A."/>
            <person name="Jiang F."/>
            <person name="Liu H."/>
            <person name="Zhao H."/>
            <person name="Xu D."/>
            <person name="Zhang Y."/>
        </authorList>
    </citation>
    <scope>NUCLEOTIDE SEQUENCE [LARGE SCALE GENOMIC DNA]</scope>
    <source>
        <strain evidence="2">cv. Yunnan</strain>
    </source>
</reference>